<organism evidence="2 3">
    <name type="scientific">Leucobacter luti</name>
    <dbReference type="NCBI Taxonomy" id="340320"/>
    <lineage>
        <taxon>Bacteria</taxon>
        <taxon>Bacillati</taxon>
        <taxon>Actinomycetota</taxon>
        <taxon>Actinomycetes</taxon>
        <taxon>Micrococcales</taxon>
        <taxon>Microbacteriaceae</taxon>
        <taxon>Leucobacter</taxon>
    </lineage>
</organism>
<dbReference type="SUPFAM" id="SSF55298">
    <property type="entry name" value="YjgF-like"/>
    <property type="match status" value="1"/>
</dbReference>
<comment type="caution">
    <text evidence="2">The sequence shown here is derived from an EMBL/GenBank/DDBJ whole genome shotgun (WGS) entry which is preliminary data.</text>
</comment>
<dbReference type="GO" id="GO:0005829">
    <property type="term" value="C:cytosol"/>
    <property type="evidence" value="ECO:0007669"/>
    <property type="project" value="TreeGrafter"/>
</dbReference>
<dbReference type="Gene3D" id="3.30.1330.40">
    <property type="entry name" value="RutC-like"/>
    <property type="match status" value="1"/>
</dbReference>
<proteinExistence type="inferred from homology"/>
<dbReference type="InterPro" id="IPR006175">
    <property type="entry name" value="YjgF/YER057c/UK114"/>
</dbReference>
<dbReference type="Pfam" id="PF01042">
    <property type="entry name" value="Ribonuc_L-PSP"/>
    <property type="match status" value="1"/>
</dbReference>
<dbReference type="CDD" id="cd00448">
    <property type="entry name" value="YjgF_YER057c_UK114_family"/>
    <property type="match status" value="1"/>
</dbReference>
<dbReference type="Proteomes" id="UP000295601">
    <property type="component" value="Unassembled WGS sequence"/>
</dbReference>
<dbReference type="PANTHER" id="PTHR11803:SF58">
    <property type="entry name" value="PROTEIN HMF1-RELATED"/>
    <property type="match status" value="1"/>
</dbReference>
<reference evidence="2 3" key="1">
    <citation type="submission" date="2019-03" db="EMBL/GenBank/DDBJ databases">
        <title>Genomic analyses of the natural microbiome of Caenorhabditis elegans.</title>
        <authorList>
            <person name="Samuel B."/>
        </authorList>
    </citation>
    <scope>NUCLEOTIDE SEQUENCE [LARGE SCALE GENOMIC DNA]</scope>
    <source>
        <strain evidence="2 3">JUb18</strain>
    </source>
</reference>
<evidence type="ECO:0000313" key="2">
    <source>
        <dbReference type="EMBL" id="TDP95439.1"/>
    </source>
</evidence>
<evidence type="ECO:0000256" key="1">
    <source>
        <dbReference type="ARBA" id="ARBA00010552"/>
    </source>
</evidence>
<keyword evidence="3" id="KW-1185">Reference proteome</keyword>
<dbReference type="InterPro" id="IPR035959">
    <property type="entry name" value="RutC-like_sf"/>
</dbReference>
<evidence type="ECO:0000313" key="3">
    <source>
        <dbReference type="Proteomes" id="UP000295601"/>
    </source>
</evidence>
<dbReference type="EMBL" id="SNYA01000001">
    <property type="protein sequence ID" value="TDP95439.1"/>
    <property type="molecule type" value="Genomic_DNA"/>
</dbReference>
<comment type="similarity">
    <text evidence="1">Belongs to the RutC family.</text>
</comment>
<name>A0A4R6S6E0_9MICO</name>
<sequence>MSAVLRVPEPTAGALSADVTVIGETAYVTVIPVDDSGVLAEGIEAQSELVIDSLETELERVGAGLGDIAHLTIYLRDLSTTRAVFNEVYARRFGAAVPVRCAVGVAELARPSMLVELTAIAAVPAAA</sequence>
<dbReference type="GO" id="GO:0019239">
    <property type="term" value="F:deaminase activity"/>
    <property type="evidence" value="ECO:0007669"/>
    <property type="project" value="TreeGrafter"/>
</dbReference>
<dbReference type="RefSeq" id="WP_166644214.1">
    <property type="nucleotide sequence ID" value="NZ_CP080492.1"/>
</dbReference>
<gene>
    <name evidence="2" type="ORF">EDF62_0123</name>
</gene>
<accession>A0A4R6S6E0</accession>
<dbReference type="PANTHER" id="PTHR11803">
    <property type="entry name" value="2-IMINOBUTANOATE/2-IMINOPROPANOATE DEAMINASE RIDA"/>
    <property type="match status" value="1"/>
</dbReference>
<protein>
    <submittedName>
        <fullName evidence="2">2-iminobutanoate/2-iminopropanoate deaminase</fullName>
    </submittedName>
</protein>
<dbReference type="AlphaFoldDB" id="A0A4R6S6E0"/>